<organism evidence="2 3">
    <name type="scientific">Microbacterium maritypicum</name>
    <name type="common">Microbacterium liquefaciens</name>
    <dbReference type="NCBI Taxonomy" id="33918"/>
    <lineage>
        <taxon>Bacteria</taxon>
        <taxon>Bacillati</taxon>
        <taxon>Actinomycetota</taxon>
        <taxon>Actinomycetes</taxon>
        <taxon>Micrococcales</taxon>
        <taxon>Microbacteriaceae</taxon>
        <taxon>Microbacterium</taxon>
    </lineage>
</organism>
<evidence type="ECO:0000313" key="3">
    <source>
        <dbReference type="Proteomes" id="UP000317410"/>
    </source>
</evidence>
<evidence type="ECO:0000256" key="1">
    <source>
        <dbReference type="SAM" id="Phobius"/>
    </source>
</evidence>
<dbReference type="AlphaFoldDB" id="A0A4Y4BB72"/>
<keyword evidence="1" id="KW-0472">Membrane</keyword>
<reference evidence="2 3" key="1">
    <citation type="submission" date="2019-06" db="EMBL/GenBank/DDBJ databases">
        <title>Whole genome shotgun sequence of Microbacterium liquefaciens NBRC 15037.</title>
        <authorList>
            <person name="Hosoyama A."/>
            <person name="Uohara A."/>
            <person name="Ohji S."/>
            <person name="Ichikawa N."/>
        </authorList>
    </citation>
    <scope>NUCLEOTIDE SEQUENCE [LARGE SCALE GENOMIC DNA]</scope>
    <source>
        <strain evidence="2 3">NBRC 15037</strain>
    </source>
</reference>
<accession>A0A4Y4BB72</accession>
<protein>
    <submittedName>
        <fullName evidence="2">Uncharacterized protein</fullName>
    </submittedName>
</protein>
<comment type="caution">
    <text evidence="2">The sequence shown here is derived from an EMBL/GenBank/DDBJ whole genome shotgun (WGS) entry which is preliminary data.</text>
</comment>
<dbReference type="Proteomes" id="UP000317410">
    <property type="component" value="Unassembled WGS sequence"/>
</dbReference>
<gene>
    <name evidence="2" type="ORF">MLI01_25850</name>
</gene>
<name>A0A4Y4BB72_MICMQ</name>
<dbReference type="EMBL" id="BJNQ01000020">
    <property type="protein sequence ID" value="GEC76440.1"/>
    <property type="molecule type" value="Genomic_DNA"/>
</dbReference>
<proteinExistence type="predicted"/>
<sequence length="177" mass="18658">MRYVLLMSEDQPPPARGIALESSAPAAAPSVLSRPSRWVLLAVVGVVGIVLGAGGTLVAQTMLDGSGTGVPEQDGRLSEAYSFCGSPVGTTIADENRTLTIDVKGNDDSYGASYENQACILRALDAPSSVISHLEQTTSIDGRQTETWDGITSAWSYHPDRGSDMVITLDGTDDRNE</sequence>
<evidence type="ECO:0000313" key="2">
    <source>
        <dbReference type="EMBL" id="GEC76440.1"/>
    </source>
</evidence>
<keyword evidence="1" id="KW-0812">Transmembrane</keyword>
<feature type="transmembrane region" description="Helical" evidence="1">
    <location>
        <begin position="38"/>
        <end position="59"/>
    </location>
</feature>
<keyword evidence="1" id="KW-1133">Transmembrane helix</keyword>